<dbReference type="PROSITE" id="PS51186">
    <property type="entry name" value="GNAT"/>
    <property type="match status" value="1"/>
</dbReference>
<dbReference type="RefSeq" id="WP_191800231.1">
    <property type="nucleotide sequence ID" value="NZ_JACSQL010000004.1"/>
</dbReference>
<keyword evidence="3" id="KW-1185">Reference proteome</keyword>
<comment type="caution">
    <text evidence="2">The sequence shown here is derived from an EMBL/GenBank/DDBJ whole genome shotgun (WGS) entry which is preliminary data.</text>
</comment>
<evidence type="ECO:0000259" key="1">
    <source>
        <dbReference type="PROSITE" id="PS51186"/>
    </source>
</evidence>
<organism evidence="2 3">
    <name type="scientific">Paenibacillus gallinarum</name>
    <dbReference type="NCBI Taxonomy" id="2762232"/>
    <lineage>
        <taxon>Bacteria</taxon>
        <taxon>Bacillati</taxon>
        <taxon>Bacillota</taxon>
        <taxon>Bacilli</taxon>
        <taxon>Bacillales</taxon>
        <taxon>Paenibacillaceae</taxon>
        <taxon>Paenibacillus</taxon>
    </lineage>
</organism>
<feature type="domain" description="N-acetyltransferase" evidence="1">
    <location>
        <begin position="16"/>
        <end position="189"/>
    </location>
</feature>
<dbReference type="PANTHER" id="PTHR43792">
    <property type="entry name" value="GNAT FAMILY, PUTATIVE (AFU_ORTHOLOGUE AFUA_3G00765)-RELATED-RELATED"/>
    <property type="match status" value="1"/>
</dbReference>
<dbReference type="InterPro" id="IPR051531">
    <property type="entry name" value="N-acetyltransferase"/>
</dbReference>
<name>A0ABR8SZA1_9BACL</name>
<protein>
    <submittedName>
        <fullName evidence="2">GNAT family N-acetyltransferase</fullName>
    </submittedName>
</protein>
<proteinExistence type="predicted"/>
<dbReference type="Gene3D" id="3.40.630.30">
    <property type="match status" value="1"/>
</dbReference>
<dbReference type="InterPro" id="IPR016181">
    <property type="entry name" value="Acyl_CoA_acyltransferase"/>
</dbReference>
<accession>A0ABR8SZA1</accession>
<sequence length="189" mass="21959">MYKCAGHLPELHTERLWLRKLQKQDSAAIFQVWSDPVVTKYMNIESMHSKEDAEEMIELLDECSQNEEGFRWAIIEKSSNKMIGSCGFNHWQLKGAFRGEIGYELASSHWRQGLMTEAVTAMLNFGFTTMELNRIEALVDPRNEASAKLLSSLSFSCEGILRQLQYTSTGYKDMQMHSLLFEEWKYLRK</sequence>
<evidence type="ECO:0000313" key="3">
    <source>
        <dbReference type="Proteomes" id="UP000608071"/>
    </source>
</evidence>
<reference evidence="2 3" key="1">
    <citation type="submission" date="2020-08" db="EMBL/GenBank/DDBJ databases">
        <title>A Genomic Blueprint of the Chicken Gut Microbiome.</title>
        <authorList>
            <person name="Gilroy R."/>
            <person name="Ravi A."/>
            <person name="Getino M."/>
            <person name="Pursley I."/>
            <person name="Horton D.L."/>
            <person name="Alikhan N.-F."/>
            <person name="Baker D."/>
            <person name="Gharbi K."/>
            <person name="Hall N."/>
            <person name="Watson M."/>
            <person name="Adriaenssens E.M."/>
            <person name="Foster-Nyarko E."/>
            <person name="Jarju S."/>
            <person name="Secka A."/>
            <person name="Antonio M."/>
            <person name="Oren A."/>
            <person name="Chaudhuri R."/>
            <person name="La Ragione R.M."/>
            <person name="Hildebrand F."/>
            <person name="Pallen M.J."/>
        </authorList>
    </citation>
    <scope>NUCLEOTIDE SEQUENCE [LARGE SCALE GENOMIC DNA]</scope>
    <source>
        <strain evidence="2 3">Sa2BVA9</strain>
    </source>
</reference>
<dbReference type="PANTHER" id="PTHR43792:SF9">
    <property type="entry name" value="RIBOSOMAL-PROTEIN-ALANINE ACETYLTRANSFERASE"/>
    <property type="match status" value="1"/>
</dbReference>
<dbReference type="Pfam" id="PF13302">
    <property type="entry name" value="Acetyltransf_3"/>
    <property type="match status" value="1"/>
</dbReference>
<gene>
    <name evidence="2" type="ORF">H9647_12260</name>
</gene>
<dbReference type="Proteomes" id="UP000608071">
    <property type="component" value="Unassembled WGS sequence"/>
</dbReference>
<dbReference type="InterPro" id="IPR000182">
    <property type="entry name" value="GNAT_dom"/>
</dbReference>
<dbReference type="EMBL" id="JACSQL010000004">
    <property type="protein sequence ID" value="MBD7968840.1"/>
    <property type="molecule type" value="Genomic_DNA"/>
</dbReference>
<dbReference type="SUPFAM" id="SSF55729">
    <property type="entry name" value="Acyl-CoA N-acyltransferases (Nat)"/>
    <property type="match status" value="1"/>
</dbReference>
<evidence type="ECO:0000313" key="2">
    <source>
        <dbReference type="EMBL" id="MBD7968840.1"/>
    </source>
</evidence>